<feature type="transmembrane region" description="Helical" evidence="8">
    <location>
        <begin position="779"/>
        <end position="800"/>
    </location>
</feature>
<evidence type="ECO:0000256" key="4">
    <source>
        <dbReference type="ARBA" id="ARBA00022692"/>
    </source>
</evidence>
<dbReference type="OrthoDB" id="407410at2759"/>
<name>A0A423WDN6_CYTCH</name>
<dbReference type="PANTHER" id="PTHR12266:SF0">
    <property type="entry name" value="MITOCHONDRIAL SODIUM_CALCIUM EXCHANGER PROTEIN"/>
    <property type="match status" value="1"/>
</dbReference>
<dbReference type="GO" id="GO:0006874">
    <property type="term" value="P:intracellular calcium ion homeostasis"/>
    <property type="evidence" value="ECO:0007669"/>
    <property type="project" value="TreeGrafter"/>
</dbReference>
<keyword evidence="9" id="KW-0732">Signal</keyword>
<keyword evidence="12" id="KW-1185">Reference proteome</keyword>
<evidence type="ECO:0000256" key="8">
    <source>
        <dbReference type="SAM" id="Phobius"/>
    </source>
</evidence>
<feature type="transmembrane region" description="Helical" evidence="8">
    <location>
        <begin position="953"/>
        <end position="978"/>
    </location>
</feature>
<dbReference type="AlphaFoldDB" id="A0A423WDN6"/>
<feature type="transmembrane region" description="Helical" evidence="8">
    <location>
        <begin position="96"/>
        <end position="115"/>
    </location>
</feature>
<feature type="compositionally biased region" description="Polar residues" evidence="7">
    <location>
        <begin position="442"/>
        <end position="452"/>
    </location>
</feature>
<dbReference type="InterPro" id="IPR044880">
    <property type="entry name" value="NCX_ion-bd_dom_sf"/>
</dbReference>
<feature type="region of interest" description="Disordered" evidence="7">
    <location>
        <begin position="400"/>
        <end position="581"/>
    </location>
</feature>
<keyword evidence="6 8" id="KW-0472">Membrane</keyword>
<dbReference type="Proteomes" id="UP000284375">
    <property type="component" value="Unassembled WGS sequence"/>
</dbReference>
<dbReference type="Gene3D" id="1.20.1420.30">
    <property type="entry name" value="NCX, central ion-binding region"/>
    <property type="match status" value="2"/>
</dbReference>
<evidence type="ECO:0000313" key="12">
    <source>
        <dbReference type="Proteomes" id="UP000284375"/>
    </source>
</evidence>
<proteinExistence type="inferred from homology"/>
<feature type="domain" description="Sodium/calcium exchanger membrane region" evidence="10">
    <location>
        <begin position="844"/>
        <end position="1005"/>
    </location>
</feature>
<dbReference type="PANTHER" id="PTHR12266">
    <property type="entry name" value="NA+/CA2+ K+ INDEPENDENT EXCHANGER"/>
    <property type="match status" value="1"/>
</dbReference>
<comment type="subcellular location">
    <subcellularLocation>
        <location evidence="1">Membrane</location>
        <topology evidence="1">Multi-pass membrane protein</topology>
    </subcellularLocation>
</comment>
<feature type="domain" description="Sodium/calcium exchanger membrane region" evidence="10">
    <location>
        <begin position="104"/>
        <end position="242"/>
    </location>
</feature>
<feature type="transmembrane region" description="Helical" evidence="8">
    <location>
        <begin position="199"/>
        <end position="217"/>
    </location>
</feature>
<feature type="transmembrane region" description="Helical" evidence="8">
    <location>
        <begin position="812"/>
        <end position="832"/>
    </location>
</feature>
<feature type="transmembrane region" description="Helical" evidence="8">
    <location>
        <begin position="166"/>
        <end position="187"/>
    </location>
</feature>
<keyword evidence="5 8" id="KW-1133">Transmembrane helix</keyword>
<comment type="similarity">
    <text evidence="2">Belongs to the Ca(2+):cation antiporter (CaCA) (TC 2.A.19) family.</text>
</comment>
<feature type="compositionally biased region" description="Polar residues" evidence="7">
    <location>
        <begin position="548"/>
        <end position="557"/>
    </location>
</feature>
<feature type="signal peptide" evidence="9">
    <location>
        <begin position="1"/>
        <end position="30"/>
    </location>
</feature>
<feature type="transmembrane region" description="Helical" evidence="8">
    <location>
        <begin position="838"/>
        <end position="857"/>
    </location>
</feature>
<sequence length="1018" mass="111684">MARIKNGRARFSSRPLCATLLLMTLMATYAFLMKEWKPDSAVQRTIFGREGDEACSDVHLAKDQCAFVRANCLDDEPGLISYLTFYYCTLDNAKPVAFIILTLWLGLLFSTIGIAASDFFSVNLSTIASVLGLPESLAGVTFLAFGNGSPDVFSTFAAMNSNSGSMAIGELIGAAGFITAVVAGSMALVREFKVSRKSFVRDIIFFIFSVSFTMVFLTDGEMHMWECCAMIGFYVFYVCFVVGWHWISSRRREWRIKEVASRSHFSGPSSHSVDEVAPFHDEADEEDDGRVGRRRGSEGLPDISALESGPRIEVDGSSQDDDDEEDQRRHIASEMTSSMRVNRPRGRRSHTSTITPIRPSLVGALEFRSILSSLQRSRNMRMAPLSRDYSDYNPHFGGLARSNTDLGRFEPYTDDPSTTSQSFSRDRALSSGDAPRNLHNDAMQQPPSSNADLSPDESRQYSGATAQERLVRPPSMSSSTQHDVGRLRSVAQRASSSYSVTRGGHLAPPDIHQRIPTLSPERVAEETDSTKAKASTPSLTLRIPSPVPRSNQASSPLSPFPGYYESPMSDGQGSPGHGRTRAHSMLLPPLAETPDHIPGLDLPASSKPVKWWPYNVLPPPSVLWRTMWPTLQGWREKSIWDKAFSLFSLPTVFLLVITLPVVEAEANSDESESDDARQLVHTLGELGMTAPAVAIESQASIEPETEWQEYRRRARSARSRSSSASPLLLSPGAASSIENQQGFPDLLPPSSYPQVGQQPSELGAGSEQTNDDELSWNRWLLALQTFTGPLFTVTIIWAKYMDRPVKVLVEMILYSLLASSITLAILLFSTSPTTKPRYHFLFCFLGFIIAIAWISTIAEEVVGVLKAVGVILGMSEAILGLTIFAVGNSVGDLVADITVARLGYPVMALSACFGGPMLNILLGIGLGGTYMSMKGAKHHHKKHPDEPMHYKSYHIEVSGTLFISAITVLVTLVVLLILVPANKWMMTRKIGLTLITLWSVSTVINVIVEVTGVWKAAA</sequence>
<feature type="region of interest" description="Disordered" evidence="7">
    <location>
        <begin position="748"/>
        <end position="770"/>
    </location>
</feature>
<reference evidence="11 12" key="1">
    <citation type="submission" date="2015-09" db="EMBL/GenBank/DDBJ databases">
        <title>Host preference determinants of Valsa canker pathogens revealed by comparative genomics.</title>
        <authorList>
            <person name="Yin Z."/>
            <person name="Huang L."/>
        </authorList>
    </citation>
    <scope>NUCLEOTIDE SEQUENCE [LARGE SCALE GENOMIC DNA]</scope>
    <source>
        <strain evidence="11 12">YSFL</strain>
    </source>
</reference>
<dbReference type="EMBL" id="LJZO01000006">
    <property type="protein sequence ID" value="ROW01485.1"/>
    <property type="molecule type" value="Genomic_DNA"/>
</dbReference>
<feature type="region of interest" description="Disordered" evidence="7">
    <location>
        <begin position="264"/>
        <end position="355"/>
    </location>
</feature>
<feature type="compositionally biased region" description="Basic and acidic residues" evidence="7">
    <location>
        <begin position="272"/>
        <end position="281"/>
    </location>
</feature>
<feature type="compositionally biased region" description="Basic and acidic residues" evidence="7">
    <location>
        <begin position="522"/>
        <end position="531"/>
    </location>
</feature>
<dbReference type="GO" id="GO:0008324">
    <property type="term" value="F:monoatomic cation transmembrane transporter activity"/>
    <property type="evidence" value="ECO:0007669"/>
    <property type="project" value="TreeGrafter"/>
</dbReference>
<keyword evidence="4 8" id="KW-0812">Transmembrane</keyword>
<gene>
    <name evidence="11" type="ORF">VSDG_02264</name>
</gene>
<feature type="transmembrane region" description="Helical" evidence="8">
    <location>
        <begin position="864"/>
        <end position="886"/>
    </location>
</feature>
<keyword evidence="3" id="KW-0813">Transport</keyword>
<evidence type="ECO:0000256" key="6">
    <source>
        <dbReference type="ARBA" id="ARBA00023136"/>
    </source>
</evidence>
<dbReference type="GO" id="GO:0016020">
    <property type="term" value="C:membrane"/>
    <property type="evidence" value="ECO:0007669"/>
    <property type="project" value="UniProtKB-SubCell"/>
</dbReference>
<feature type="transmembrane region" description="Helical" evidence="8">
    <location>
        <begin position="906"/>
        <end position="932"/>
    </location>
</feature>
<feature type="chain" id="PRO_5019345570" description="Sodium/calcium exchanger membrane region domain-containing protein" evidence="9">
    <location>
        <begin position="31"/>
        <end position="1018"/>
    </location>
</feature>
<dbReference type="InterPro" id="IPR004837">
    <property type="entry name" value="NaCa_Exmemb"/>
</dbReference>
<dbReference type="Pfam" id="PF01699">
    <property type="entry name" value="Na_Ca_ex"/>
    <property type="match status" value="2"/>
</dbReference>
<evidence type="ECO:0000256" key="9">
    <source>
        <dbReference type="SAM" id="SignalP"/>
    </source>
</evidence>
<evidence type="ECO:0000256" key="5">
    <source>
        <dbReference type="ARBA" id="ARBA00022989"/>
    </source>
</evidence>
<evidence type="ECO:0000256" key="7">
    <source>
        <dbReference type="SAM" id="MobiDB-lite"/>
    </source>
</evidence>
<evidence type="ECO:0000256" key="2">
    <source>
        <dbReference type="ARBA" id="ARBA00008170"/>
    </source>
</evidence>
<evidence type="ECO:0000256" key="3">
    <source>
        <dbReference type="ARBA" id="ARBA00022448"/>
    </source>
</evidence>
<evidence type="ECO:0000313" key="11">
    <source>
        <dbReference type="EMBL" id="ROW01485.1"/>
    </source>
</evidence>
<evidence type="ECO:0000259" key="10">
    <source>
        <dbReference type="Pfam" id="PF01699"/>
    </source>
</evidence>
<dbReference type="InterPro" id="IPR051359">
    <property type="entry name" value="CaCA_antiporter"/>
</dbReference>
<feature type="transmembrane region" description="Helical" evidence="8">
    <location>
        <begin position="990"/>
        <end position="1014"/>
    </location>
</feature>
<accession>A0A423WDN6</accession>
<feature type="transmembrane region" description="Helical" evidence="8">
    <location>
        <begin position="127"/>
        <end position="146"/>
    </location>
</feature>
<protein>
    <recommendedName>
        <fullName evidence="10">Sodium/calcium exchanger membrane region domain-containing protein</fullName>
    </recommendedName>
</protein>
<evidence type="ECO:0000256" key="1">
    <source>
        <dbReference type="ARBA" id="ARBA00004141"/>
    </source>
</evidence>
<feature type="transmembrane region" description="Helical" evidence="8">
    <location>
        <begin position="223"/>
        <end position="247"/>
    </location>
</feature>
<dbReference type="STRING" id="252740.A0A423WDN6"/>
<organism evidence="11 12">
    <name type="scientific">Cytospora chrysosperma</name>
    <name type="common">Cytospora canker fungus</name>
    <name type="synonym">Sphaeria chrysosperma</name>
    <dbReference type="NCBI Taxonomy" id="252740"/>
    <lineage>
        <taxon>Eukaryota</taxon>
        <taxon>Fungi</taxon>
        <taxon>Dikarya</taxon>
        <taxon>Ascomycota</taxon>
        <taxon>Pezizomycotina</taxon>
        <taxon>Sordariomycetes</taxon>
        <taxon>Sordariomycetidae</taxon>
        <taxon>Diaporthales</taxon>
        <taxon>Cytosporaceae</taxon>
        <taxon>Cytospora</taxon>
    </lineage>
</organism>
<comment type="caution">
    <text evidence="11">The sequence shown here is derived from an EMBL/GenBank/DDBJ whole genome shotgun (WGS) entry which is preliminary data.</text>
</comment>